<dbReference type="InterPro" id="IPR029058">
    <property type="entry name" value="AB_hydrolase_fold"/>
</dbReference>
<comment type="caution">
    <text evidence="2">The sequence shown here is derived from an EMBL/GenBank/DDBJ whole genome shotgun (WGS) entry which is preliminary data.</text>
</comment>
<gene>
    <name evidence="2" type="ORF">F5983_31455</name>
</gene>
<proteinExistence type="predicted"/>
<dbReference type="AlphaFoldDB" id="A0A5N5EDU9"/>
<evidence type="ECO:0000313" key="3">
    <source>
        <dbReference type="Proteomes" id="UP000326907"/>
    </source>
</evidence>
<evidence type="ECO:0008006" key="4">
    <source>
        <dbReference type="Google" id="ProtNLM"/>
    </source>
</evidence>
<organism evidence="2 3">
    <name type="scientific">Streptomyces arboris</name>
    <dbReference type="NCBI Taxonomy" id="2600619"/>
    <lineage>
        <taxon>Bacteria</taxon>
        <taxon>Bacillati</taxon>
        <taxon>Actinomycetota</taxon>
        <taxon>Actinomycetes</taxon>
        <taxon>Kitasatosporales</taxon>
        <taxon>Streptomycetaceae</taxon>
        <taxon>Streptomyces</taxon>
    </lineage>
</organism>
<name>A0A5N5EDU9_9ACTN</name>
<feature type="region of interest" description="Disordered" evidence="1">
    <location>
        <begin position="25"/>
        <end position="44"/>
    </location>
</feature>
<dbReference type="PANTHER" id="PTHR34853:SF1">
    <property type="entry name" value="LIPASE 5"/>
    <property type="match status" value="1"/>
</dbReference>
<accession>A0A5N5EDU9</accession>
<dbReference type="GO" id="GO:0004806">
    <property type="term" value="F:triacylglycerol lipase activity"/>
    <property type="evidence" value="ECO:0007669"/>
    <property type="project" value="InterPro"/>
</dbReference>
<dbReference type="PANTHER" id="PTHR34853">
    <property type="match status" value="1"/>
</dbReference>
<dbReference type="Proteomes" id="UP000326907">
    <property type="component" value="Unassembled WGS sequence"/>
</dbReference>
<protein>
    <recommendedName>
        <fullName evidence="4">Lipase</fullName>
    </recommendedName>
</protein>
<dbReference type="RefSeq" id="WP_151513310.1">
    <property type="nucleotide sequence ID" value="NZ_JBMVCA010000030.1"/>
</dbReference>
<evidence type="ECO:0000256" key="1">
    <source>
        <dbReference type="SAM" id="MobiDB-lite"/>
    </source>
</evidence>
<keyword evidence="3" id="KW-1185">Reference proteome</keyword>
<dbReference type="EMBL" id="VYUA01000045">
    <property type="protein sequence ID" value="KAB2588597.1"/>
    <property type="molecule type" value="Genomic_DNA"/>
</dbReference>
<sequence length="303" mass="31074">MSTGSSLAAFTTDAPAGDAFYTPPIPLPDGAPGDPIHVRPLDNPAAAVPGGENWLVLHRSEGVDGGPVATSGIIALPDRTAHPVPVGGYPLVSWAHGTVGVANRCAPSRDRGDTGASPMNAYPLTLLGHFLDQGWAVAMTDYEALGTGTAQHLHPYLCGRSEAMGVLDIVTAARRLFPGEIGEWFAIVGHSQGGQAALFAAHHGPGRVEGLTGVAAIAPANHLLGLVRGGATLDHAPLLGTDALVEELTATNSGRGNIHYRRYEPGAVPAGEPLGIHFATIGHDTPELTEWLAALLTAAEPAG</sequence>
<dbReference type="GO" id="GO:0016042">
    <property type="term" value="P:lipid catabolic process"/>
    <property type="evidence" value="ECO:0007669"/>
    <property type="project" value="InterPro"/>
</dbReference>
<dbReference type="SUPFAM" id="SSF53474">
    <property type="entry name" value="alpha/beta-Hydrolases"/>
    <property type="match status" value="1"/>
</dbReference>
<reference evidence="2 3" key="1">
    <citation type="submission" date="2019-09" db="EMBL/GenBank/DDBJ databases">
        <authorList>
            <person name="Liu P."/>
        </authorList>
    </citation>
    <scope>NUCLEOTIDE SEQUENCE [LARGE SCALE GENOMIC DNA]</scope>
    <source>
        <strain evidence="2 3">TRM68085</strain>
    </source>
</reference>
<evidence type="ECO:0000313" key="2">
    <source>
        <dbReference type="EMBL" id="KAB2588597.1"/>
    </source>
</evidence>
<dbReference type="InterPro" id="IPR005152">
    <property type="entry name" value="Lipase_secreted"/>
</dbReference>
<dbReference type="Pfam" id="PF03583">
    <property type="entry name" value="LIP"/>
    <property type="match status" value="1"/>
</dbReference>
<dbReference type="Gene3D" id="3.40.50.1820">
    <property type="entry name" value="alpha/beta hydrolase"/>
    <property type="match status" value="1"/>
</dbReference>